<keyword evidence="8" id="KW-0472">Membrane</keyword>
<sequence>MAEDDDGVAYTQSPSAALIEECRADILAKYEQDLEVVGSVLVQDEQAKAQVMANANQILTDIAAALDNGLPHSDESFRFLSWDIGLTRAATGVHPKESLLAASVFFRAAFTILSKCIQDDSETDRLLRNVVTTLEQSVSLRIREAATSYAGFLLSKVHEAHVAERGRIARELHDRIGQSLSVAHRQAELCVMYRTSDPAQAVVKMERVQEAIQEAMWRLRQLTSDLHPLEPIQSLEKALLAHLEAIGVEDMTAELVVNGDEVWATPAISEECLLILSEAIRNALRHGQPSSIYIRVDIAPHELRASVIDDGCGFDVNSRPAHHSLGLASIQERAALLGGMVTISTEVGRGTRIDLAVPLPGSFDDQE</sequence>
<organism evidence="10 11">
    <name type="scientific">Streptosporangium vulgare</name>
    <dbReference type="NCBI Taxonomy" id="46190"/>
    <lineage>
        <taxon>Bacteria</taxon>
        <taxon>Bacillati</taxon>
        <taxon>Actinomycetota</taxon>
        <taxon>Actinomycetes</taxon>
        <taxon>Streptosporangiales</taxon>
        <taxon>Streptosporangiaceae</taxon>
        <taxon>Streptosporangium</taxon>
    </lineage>
</organism>
<evidence type="ECO:0000256" key="1">
    <source>
        <dbReference type="ARBA" id="ARBA00004651"/>
    </source>
</evidence>
<name>A0ABV5TX78_9ACTN</name>
<dbReference type="GO" id="GO:0016301">
    <property type="term" value="F:kinase activity"/>
    <property type="evidence" value="ECO:0007669"/>
    <property type="project" value="UniProtKB-KW"/>
</dbReference>
<dbReference type="Pfam" id="PF02518">
    <property type="entry name" value="HATPase_c"/>
    <property type="match status" value="1"/>
</dbReference>
<dbReference type="InterPro" id="IPR005467">
    <property type="entry name" value="His_kinase_dom"/>
</dbReference>
<dbReference type="InterPro" id="IPR036890">
    <property type="entry name" value="HATPase_C_sf"/>
</dbReference>
<keyword evidence="7" id="KW-0902">Two-component regulatory system</keyword>
<evidence type="ECO:0000256" key="5">
    <source>
        <dbReference type="ARBA" id="ARBA00022777"/>
    </source>
</evidence>
<dbReference type="EMBL" id="JBHMBS010000050">
    <property type="protein sequence ID" value="MFB9682203.1"/>
    <property type="molecule type" value="Genomic_DNA"/>
</dbReference>
<evidence type="ECO:0000256" key="7">
    <source>
        <dbReference type="ARBA" id="ARBA00023012"/>
    </source>
</evidence>
<dbReference type="InterPro" id="IPR050482">
    <property type="entry name" value="Sensor_HK_TwoCompSys"/>
</dbReference>
<keyword evidence="4" id="KW-0812">Transmembrane</keyword>
<accession>A0ABV5TX78</accession>
<evidence type="ECO:0000259" key="9">
    <source>
        <dbReference type="PROSITE" id="PS50109"/>
    </source>
</evidence>
<dbReference type="Gene3D" id="1.20.5.1930">
    <property type="match status" value="1"/>
</dbReference>
<dbReference type="RefSeq" id="WP_344747675.1">
    <property type="nucleotide sequence ID" value="NZ_BAAAWW010000135.1"/>
</dbReference>
<reference evidence="10 11" key="1">
    <citation type="submission" date="2024-09" db="EMBL/GenBank/DDBJ databases">
        <authorList>
            <person name="Sun Q."/>
            <person name="Mori K."/>
        </authorList>
    </citation>
    <scope>NUCLEOTIDE SEQUENCE [LARGE SCALE GENOMIC DNA]</scope>
    <source>
        <strain evidence="10 11">JCM 3028</strain>
    </source>
</reference>
<evidence type="ECO:0000256" key="3">
    <source>
        <dbReference type="ARBA" id="ARBA00022679"/>
    </source>
</evidence>
<dbReference type="SMART" id="SM00387">
    <property type="entry name" value="HATPase_c"/>
    <property type="match status" value="1"/>
</dbReference>
<dbReference type="PANTHER" id="PTHR24421:SF37">
    <property type="entry name" value="SENSOR HISTIDINE KINASE NARS"/>
    <property type="match status" value="1"/>
</dbReference>
<protein>
    <submittedName>
        <fullName evidence="10">Sensor histidine kinase</fullName>
    </submittedName>
</protein>
<dbReference type="InterPro" id="IPR011712">
    <property type="entry name" value="Sig_transdc_His_kin_sub3_dim/P"/>
</dbReference>
<feature type="domain" description="Histidine kinase" evidence="9">
    <location>
        <begin position="275"/>
        <end position="361"/>
    </location>
</feature>
<keyword evidence="11" id="KW-1185">Reference proteome</keyword>
<dbReference type="PANTHER" id="PTHR24421">
    <property type="entry name" value="NITRATE/NITRITE SENSOR PROTEIN NARX-RELATED"/>
    <property type="match status" value="1"/>
</dbReference>
<evidence type="ECO:0000313" key="11">
    <source>
        <dbReference type="Proteomes" id="UP001589610"/>
    </source>
</evidence>
<evidence type="ECO:0000256" key="8">
    <source>
        <dbReference type="ARBA" id="ARBA00023136"/>
    </source>
</evidence>
<dbReference type="InterPro" id="IPR003594">
    <property type="entry name" value="HATPase_dom"/>
</dbReference>
<comment type="subcellular location">
    <subcellularLocation>
        <location evidence="1">Cell membrane</location>
        <topology evidence="1">Multi-pass membrane protein</topology>
    </subcellularLocation>
</comment>
<keyword evidence="5 10" id="KW-0418">Kinase</keyword>
<dbReference type="Proteomes" id="UP001589610">
    <property type="component" value="Unassembled WGS sequence"/>
</dbReference>
<dbReference type="Pfam" id="PF07730">
    <property type="entry name" value="HisKA_3"/>
    <property type="match status" value="1"/>
</dbReference>
<dbReference type="PROSITE" id="PS50109">
    <property type="entry name" value="HIS_KIN"/>
    <property type="match status" value="1"/>
</dbReference>
<comment type="caution">
    <text evidence="10">The sequence shown here is derived from an EMBL/GenBank/DDBJ whole genome shotgun (WGS) entry which is preliminary data.</text>
</comment>
<evidence type="ECO:0000313" key="10">
    <source>
        <dbReference type="EMBL" id="MFB9682203.1"/>
    </source>
</evidence>
<keyword evidence="3" id="KW-0808">Transferase</keyword>
<evidence type="ECO:0000256" key="2">
    <source>
        <dbReference type="ARBA" id="ARBA00022475"/>
    </source>
</evidence>
<evidence type="ECO:0000256" key="4">
    <source>
        <dbReference type="ARBA" id="ARBA00022692"/>
    </source>
</evidence>
<gene>
    <name evidence="10" type="ORF">ACFFRH_42595</name>
</gene>
<dbReference type="Gene3D" id="3.30.565.10">
    <property type="entry name" value="Histidine kinase-like ATPase, C-terminal domain"/>
    <property type="match status" value="1"/>
</dbReference>
<dbReference type="CDD" id="cd16917">
    <property type="entry name" value="HATPase_UhpB-NarQ-NarX-like"/>
    <property type="match status" value="1"/>
</dbReference>
<keyword evidence="2" id="KW-1003">Cell membrane</keyword>
<evidence type="ECO:0000256" key="6">
    <source>
        <dbReference type="ARBA" id="ARBA00022989"/>
    </source>
</evidence>
<proteinExistence type="predicted"/>
<keyword evidence="6" id="KW-1133">Transmembrane helix</keyword>
<dbReference type="SUPFAM" id="SSF55874">
    <property type="entry name" value="ATPase domain of HSP90 chaperone/DNA topoisomerase II/histidine kinase"/>
    <property type="match status" value="1"/>
</dbReference>